<dbReference type="Proteomes" id="UP001066276">
    <property type="component" value="Chromosome 1_1"/>
</dbReference>
<gene>
    <name evidence="2" type="ORF">NDU88_006307</name>
</gene>
<evidence type="ECO:0000313" key="2">
    <source>
        <dbReference type="EMBL" id="KAJ1218730.1"/>
    </source>
</evidence>
<reference evidence="2" key="1">
    <citation type="journal article" date="2022" name="bioRxiv">
        <title>Sequencing and chromosome-scale assembly of the giantPleurodeles waltlgenome.</title>
        <authorList>
            <person name="Brown T."/>
            <person name="Elewa A."/>
            <person name="Iarovenko S."/>
            <person name="Subramanian E."/>
            <person name="Araus A.J."/>
            <person name="Petzold A."/>
            <person name="Susuki M."/>
            <person name="Suzuki K.-i.T."/>
            <person name="Hayashi T."/>
            <person name="Toyoda A."/>
            <person name="Oliveira C."/>
            <person name="Osipova E."/>
            <person name="Leigh N.D."/>
            <person name="Simon A."/>
            <person name="Yun M.H."/>
        </authorList>
    </citation>
    <scope>NUCLEOTIDE SEQUENCE</scope>
    <source>
        <strain evidence="2">20211129_DDA</strain>
        <tissue evidence="2">Liver</tissue>
    </source>
</reference>
<proteinExistence type="predicted"/>
<protein>
    <submittedName>
        <fullName evidence="2">Uncharacterized protein</fullName>
    </submittedName>
</protein>
<keyword evidence="3" id="KW-1185">Reference proteome</keyword>
<evidence type="ECO:0000313" key="3">
    <source>
        <dbReference type="Proteomes" id="UP001066276"/>
    </source>
</evidence>
<comment type="caution">
    <text evidence="2">The sequence shown here is derived from an EMBL/GenBank/DDBJ whole genome shotgun (WGS) entry which is preliminary data.</text>
</comment>
<feature type="region of interest" description="Disordered" evidence="1">
    <location>
        <begin position="1"/>
        <end position="93"/>
    </location>
</feature>
<name>A0AAV7X3C3_PLEWA</name>
<dbReference type="AlphaFoldDB" id="A0AAV7X3C3"/>
<organism evidence="2 3">
    <name type="scientific">Pleurodeles waltl</name>
    <name type="common">Iberian ribbed newt</name>
    <dbReference type="NCBI Taxonomy" id="8319"/>
    <lineage>
        <taxon>Eukaryota</taxon>
        <taxon>Metazoa</taxon>
        <taxon>Chordata</taxon>
        <taxon>Craniata</taxon>
        <taxon>Vertebrata</taxon>
        <taxon>Euteleostomi</taxon>
        <taxon>Amphibia</taxon>
        <taxon>Batrachia</taxon>
        <taxon>Caudata</taxon>
        <taxon>Salamandroidea</taxon>
        <taxon>Salamandridae</taxon>
        <taxon>Pleurodelinae</taxon>
        <taxon>Pleurodeles</taxon>
    </lineage>
</organism>
<accession>A0AAV7X3C3</accession>
<feature type="compositionally biased region" description="Basic and acidic residues" evidence="1">
    <location>
        <begin position="56"/>
        <end position="82"/>
    </location>
</feature>
<sequence length="93" mass="10256">MREGVAASEHPATSSGGLQAGQYPWGTAGEEPEGEYIGNPDIRIPIVQNAECEQQPGREEGENAEAEKRRGEREREEPRWPEQRTPGENPDDG</sequence>
<dbReference type="EMBL" id="JANPWB010000001">
    <property type="protein sequence ID" value="KAJ1218730.1"/>
    <property type="molecule type" value="Genomic_DNA"/>
</dbReference>
<evidence type="ECO:0000256" key="1">
    <source>
        <dbReference type="SAM" id="MobiDB-lite"/>
    </source>
</evidence>